<feature type="transmembrane region" description="Helical" evidence="2">
    <location>
        <begin position="424"/>
        <end position="451"/>
    </location>
</feature>
<dbReference type="Pfam" id="PF14333">
    <property type="entry name" value="DUF4389"/>
    <property type="match status" value="2"/>
</dbReference>
<keyword evidence="2" id="KW-0812">Transmembrane</keyword>
<feature type="compositionally biased region" description="Pro residues" evidence="1">
    <location>
        <begin position="463"/>
        <end position="480"/>
    </location>
</feature>
<gene>
    <name evidence="3" type="ORF">ACFQS1_00600</name>
</gene>
<feature type="transmembrane region" description="Helical" evidence="2">
    <location>
        <begin position="182"/>
        <end position="200"/>
    </location>
</feature>
<accession>A0ABW2HH58</accession>
<feature type="region of interest" description="Disordered" evidence="1">
    <location>
        <begin position="458"/>
        <end position="480"/>
    </location>
</feature>
<reference evidence="4" key="1">
    <citation type="journal article" date="2019" name="Int. J. Syst. Evol. Microbiol.">
        <title>The Global Catalogue of Microorganisms (GCM) 10K type strain sequencing project: providing services to taxonomists for standard genome sequencing and annotation.</title>
        <authorList>
            <consortium name="The Broad Institute Genomics Platform"/>
            <consortium name="The Broad Institute Genome Sequencing Center for Infectious Disease"/>
            <person name="Wu L."/>
            <person name="Ma J."/>
        </authorList>
    </citation>
    <scope>NUCLEOTIDE SEQUENCE [LARGE SCALE GENOMIC DNA]</scope>
    <source>
        <strain evidence="4">XZYJT-10</strain>
    </source>
</reference>
<protein>
    <submittedName>
        <fullName evidence="3">DUF4389 domain-containing protein</fullName>
    </submittedName>
</protein>
<comment type="caution">
    <text evidence="3">The sequence shown here is derived from an EMBL/GenBank/DDBJ whole genome shotgun (WGS) entry which is preliminary data.</text>
</comment>
<feature type="transmembrane region" description="Helical" evidence="2">
    <location>
        <begin position="151"/>
        <end position="170"/>
    </location>
</feature>
<proteinExistence type="predicted"/>
<dbReference type="InterPro" id="IPR025498">
    <property type="entry name" value="DUF4389"/>
</dbReference>
<evidence type="ECO:0000256" key="2">
    <source>
        <dbReference type="SAM" id="Phobius"/>
    </source>
</evidence>
<sequence>MDRYPVRVEAHRDERLSRWLWLVKWILLIPHYLALAVLWTGLAVLTLVAYLAVLFTGRYPASIRAYNTGVLRWTWRAGYYGYQALGTDQYPPFTLADVPDYPARLRLDADAPPPRRWLPLVAWLLAVPHLIILGALTGVATWTFGNGDLRLDVPLSVVGAAVLVAGLALLFTGRYPSGLHDLLVGVARWGLRVAGYLILLPGRYPPFRLDQGGPEPDPRPDRPARAEPPAPARAPSAAGPVIALIAGVLLLAPATGLGSGGSLLLALDSGRDREGYVTSPAVSLSTTTAALTAENLEIAGTGVWTGNLADVGGLRVTVTSPTGRPIFVGIAPQPAVDSWLAGTAHDEFVGVTGNAARYDRATGVTRTVADPAAQPFWLASGTGTGVATLQWTVVDGDFAVVVANADGSPGVAVEARGAVQVPRLAALGGGLLAAGIVLGLIAVGLIVLGGVGLGRRHTEPPTGVGPPAPVPQSPPVPLGS</sequence>
<keyword evidence="2" id="KW-1133">Transmembrane helix</keyword>
<feature type="transmembrane region" description="Helical" evidence="2">
    <location>
        <begin position="241"/>
        <end position="267"/>
    </location>
</feature>
<dbReference type="Proteomes" id="UP001596548">
    <property type="component" value="Unassembled WGS sequence"/>
</dbReference>
<name>A0ABW2HH58_9ACTN</name>
<feature type="region of interest" description="Disordered" evidence="1">
    <location>
        <begin position="209"/>
        <end position="235"/>
    </location>
</feature>
<dbReference type="EMBL" id="JBHTBJ010000001">
    <property type="protein sequence ID" value="MFC7272463.1"/>
    <property type="molecule type" value="Genomic_DNA"/>
</dbReference>
<evidence type="ECO:0000313" key="3">
    <source>
        <dbReference type="EMBL" id="MFC7272463.1"/>
    </source>
</evidence>
<dbReference type="RefSeq" id="WP_378963848.1">
    <property type="nucleotide sequence ID" value="NZ_JBHTBJ010000001.1"/>
</dbReference>
<evidence type="ECO:0000313" key="4">
    <source>
        <dbReference type="Proteomes" id="UP001596548"/>
    </source>
</evidence>
<feature type="transmembrane region" description="Helical" evidence="2">
    <location>
        <begin position="25"/>
        <end position="55"/>
    </location>
</feature>
<keyword evidence="2" id="KW-0472">Membrane</keyword>
<feature type="compositionally biased region" description="Basic and acidic residues" evidence="1">
    <location>
        <begin position="216"/>
        <end position="225"/>
    </location>
</feature>
<keyword evidence="4" id="KW-1185">Reference proteome</keyword>
<feature type="transmembrane region" description="Helical" evidence="2">
    <location>
        <begin position="120"/>
        <end position="145"/>
    </location>
</feature>
<evidence type="ECO:0000256" key="1">
    <source>
        <dbReference type="SAM" id="MobiDB-lite"/>
    </source>
</evidence>
<organism evidence="3 4">
    <name type="scientific">Paractinoplanes rhizophilus</name>
    <dbReference type="NCBI Taxonomy" id="1416877"/>
    <lineage>
        <taxon>Bacteria</taxon>
        <taxon>Bacillati</taxon>
        <taxon>Actinomycetota</taxon>
        <taxon>Actinomycetes</taxon>
        <taxon>Micromonosporales</taxon>
        <taxon>Micromonosporaceae</taxon>
        <taxon>Paractinoplanes</taxon>
    </lineage>
</organism>